<evidence type="ECO:0000313" key="2">
    <source>
        <dbReference type="EMBL" id="HGW92286.1"/>
    </source>
</evidence>
<dbReference type="Pfam" id="PF01042">
    <property type="entry name" value="Ribonuc_L-PSP"/>
    <property type="match status" value="1"/>
</dbReference>
<dbReference type="GO" id="GO:0005829">
    <property type="term" value="C:cytosol"/>
    <property type="evidence" value="ECO:0007669"/>
    <property type="project" value="TreeGrafter"/>
</dbReference>
<evidence type="ECO:0000256" key="1">
    <source>
        <dbReference type="ARBA" id="ARBA00010552"/>
    </source>
</evidence>
<proteinExistence type="inferred from homology"/>
<organism evidence="2">
    <name type="scientific">candidate division WOR-3 bacterium</name>
    <dbReference type="NCBI Taxonomy" id="2052148"/>
    <lineage>
        <taxon>Bacteria</taxon>
        <taxon>Bacteria division WOR-3</taxon>
    </lineage>
</organism>
<sequence>MRKKEIKTANAPIPGGPYSQGIKKGGFIFISGQVPIDPNTGKMVSGDITLKTEVVFKNIKAILEEEGLSLDDIVSLRIYLKYAEDFHAVNEVCKRLFTPPYPARTTIVAKELPLNADIEIEVIA</sequence>
<name>A0A7C4YGP7_UNCW3</name>
<dbReference type="InterPro" id="IPR006175">
    <property type="entry name" value="YjgF/YER057c/UK114"/>
</dbReference>
<gene>
    <name evidence="2" type="ORF">ENV67_07095</name>
</gene>
<dbReference type="InterPro" id="IPR006056">
    <property type="entry name" value="RidA"/>
</dbReference>
<dbReference type="GO" id="GO:0019239">
    <property type="term" value="F:deaminase activity"/>
    <property type="evidence" value="ECO:0007669"/>
    <property type="project" value="TreeGrafter"/>
</dbReference>
<dbReference type="NCBIfam" id="TIGR00004">
    <property type="entry name" value="Rid family detoxifying hydrolase"/>
    <property type="match status" value="1"/>
</dbReference>
<dbReference type="FunFam" id="3.30.1330.40:FF:000001">
    <property type="entry name" value="L-PSP family endoribonuclease"/>
    <property type="match status" value="1"/>
</dbReference>
<dbReference type="SUPFAM" id="SSF55298">
    <property type="entry name" value="YjgF-like"/>
    <property type="match status" value="1"/>
</dbReference>
<dbReference type="Gene3D" id="3.30.1330.40">
    <property type="entry name" value="RutC-like"/>
    <property type="match status" value="1"/>
</dbReference>
<comment type="similarity">
    <text evidence="1">Belongs to the RutC family.</text>
</comment>
<comment type="caution">
    <text evidence="2">The sequence shown here is derived from an EMBL/GenBank/DDBJ whole genome shotgun (WGS) entry which is preliminary data.</text>
</comment>
<dbReference type="PANTHER" id="PTHR11803:SF39">
    <property type="entry name" value="2-IMINOBUTANOATE_2-IMINOPROPANOATE DEAMINASE"/>
    <property type="match status" value="1"/>
</dbReference>
<accession>A0A7C4YGP7</accession>
<protein>
    <submittedName>
        <fullName evidence="2">Reactive intermediate/imine deaminase</fullName>
    </submittedName>
</protein>
<dbReference type="PANTHER" id="PTHR11803">
    <property type="entry name" value="2-IMINOBUTANOATE/2-IMINOPROPANOATE DEAMINASE RIDA"/>
    <property type="match status" value="1"/>
</dbReference>
<dbReference type="CDD" id="cd00448">
    <property type="entry name" value="YjgF_YER057c_UK114_family"/>
    <property type="match status" value="1"/>
</dbReference>
<dbReference type="EMBL" id="DTHG01000088">
    <property type="protein sequence ID" value="HGW92286.1"/>
    <property type="molecule type" value="Genomic_DNA"/>
</dbReference>
<reference evidence="2" key="1">
    <citation type="journal article" date="2020" name="mSystems">
        <title>Genome- and Community-Level Interaction Insights into Carbon Utilization and Element Cycling Functions of Hydrothermarchaeota in Hydrothermal Sediment.</title>
        <authorList>
            <person name="Zhou Z."/>
            <person name="Liu Y."/>
            <person name="Xu W."/>
            <person name="Pan J."/>
            <person name="Luo Z.H."/>
            <person name="Li M."/>
        </authorList>
    </citation>
    <scope>NUCLEOTIDE SEQUENCE [LARGE SCALE GENOMIC DNA]</scope>
    <source>
        <strain evidence="2">SpSt-780</strain>
    </source>
</reference>
<dbReference type="InterPro" id="IPR035959">
    <property type="entry name" value="RutC-like_sf"/>
</dbReference>
<dbReference type="AlphaFoldDB" id="A0A7C4YGP7"/>